<evidence type="ECO:0000313" key="3">
    <source>
        <dbReference type="Proteomes" id="UP001291623"/>
    </source>
</evidence>
<keyword evidence="3" id="KW-1185">Reference proteome</keyword>
<proteinExistence type="predicted"/>
<feature type="compositionally biased region" description="Polar residues" evidence="1">
    <location>
        <begin position="40"/>
        <end position="54"/>
    </location>
</feature>
<gene>
    <name evidence="2" type="ORF">RND71_019208</name>
</gene>
<protein>
    <submittedName>
        <fullName evidence="2">Uncharacterized protein</fullName>
    </submittedName>
</protein>
<name>A0AAE1RYN5_9SOLA</name>
<dbReference type="AlphaFoldDB" id="A0AAE1RYN5"/>
<accession>A0AAE1RYN5</accession>
<sequence length="117" mass="12905">MGFVRKKWQEDLTELSSKRGPVVLYISFNEQEWTKGDSLTHANSDIPQNTTSIGDQIFGAHPPVEPLQRHHCTSTATGEPSGINYHRPTPPSILTISADLKGSSQGQWPDAPQEDIP</sequence>
<dbReference type="EMBL" id="JAVYJV010000010">
    <property type="protein sequence ID" value="KAK4360256.1"/>
    <property type="molecule type" value="Genomic_DNA"/>
</dbReference>
<comment type="caution">
    <text evidence="2">The sequence shown here is derived from an EMBL/GenBank/DDBJ whole genome shotgun (WGS) entry which is preliminary data.</text>
</comment>
<organism evidence="2 3">
    <name type="scientific">Anisodus tanguticus</name>
    <dbReference type="NCBI Taxonomy" id="243964"/>
    <lineage>
        <taxon>Eukaryota</taxon>
        <taxon>Viridiplantae</taxon>
        <taxon>Streptophyta</taxon>
        <taxon>Embryophyta</taxon>
        <taxon>Tracheophyta</taxon>
        <taxon>Spermatophyta</taxon>
        <taxon>Magnoliopsida</taxon>
        <taxon>eudicotyledons</taxon>
        <taxon>Gunneridae</taxon>
        <taxon>Pentapetalae</taxon>
        <taxon>asterids</taxon>
        <taxon>lamiids</taxon>
        <taxon>Solanales</taxon>
        <taxon>Solanaceae</taxon>
        <taxon>Solanoideae</taxon>
        <taxon>Hyoscyameae</taxon>
        <taxon>Anisodus</taxon>
    </lineage>
</organism>
<evidence type="ECO:0000256" key="1">
    <source>
        <dbReference type="SAM" id="MobiDB-lite"/>
    </source>
</evidence>
<evidence type="ECO:0000313" key="2">
    <source>
        <dbReference type="EMBL" id="KAK4360256.1"/>
    </source>
</evidence>
<feature type="region of interest" description="Disordered" evidence="1">
    <location>
        <begin position="38"/>
        <end position="117"/>
    </location>
</feature>
<reference evidence="2" key="1">
    <citation type="submission" date="2023-12" db="EMBL/GenBank/DDBJ databases">
        <title>Genome assembly of Anisodus tanguticus.</title>
        <authorList>
            <person name="Wang Y.-J."/>
        </authorList>
    </citation>
    <scope>NUCLEOTIDE SEQUENCE</scope>
    <source>
        <strain evidence="2">KB-2021</strain>
        <tissue evidence="2">Leaf</tissue>
    </source>
</reference>
<dbReference type="Proteomes" id="UP001291623">
    <property type="component" value="Unassembled WGS sequence"/>
</dbReference>